<dbReference type="EMBL" id="JAGPNK010000005">
    <property type="protein sequence ID" value="KAH7321315.1"/>
    <property type="molecule type" value="Genomic_DNA"/>
</dbReference>
<feature type="transmembrane region" description="Helical" evidence="1">
    <location>
        <begin position="6"/>
        <end position="27"/>
    </location>
</feature>
<proteinExistence type="predicted"/>
<reference evidence="2" key="1">
    <citation type="journal article" date="2021" name="Nat. Commun.">
        <title>Genetic determinants of endophytism in the Arabidopsis root mycobiome.</title>
        <authorList>
            <person name="Mesny F."/>
            <person name="Miyauchi S."/>
            <person name="Thiergart T."/>
            <person name="Pickel B."/>
            <person name="Atanasova L."/>
            <person name="Karlsson M."/>
            <person name="Huettel B."/>
            <person name="Barry K.W."/>
            <person name="Haridas S."/>
            <person name="Chen C."/>
            <person name="Bauer D."/>
            <person name="Andreopoulos W."/>
            <person name="Pangilinan J."/>
            <person name="LaButti K."/>
            <person name="Riley R."/>
            <person name="Lipzen A."/>
            <person name="Clum A."/>
            <person name="Drula E."/>
            <person name="Henrissat B."/>
            <person name="Kohler A."/>
            <person name="Grigoriev I.V."/>
            <person name="Martin F.M."/>
            <person name="Hacquard S."/>
        </authorList>
    </citation>
    <scope>NUCLEOTIDE SEQUENCE</scope>
    <source>
        <strain evidence="2">MPI-CAGE-CH-0235</strain>
    </source>
</reference>
<keyword evidence="1" id="KW-0472">Membrane</keyword>
<keyword evidence="1" id="KW-0812">Transmembrane</keyword>
<evidence type="ECO:0000256" key="1">
    <source>
        <dbReference type="SAM" id="Phobius"/>
    </source>
</evidence>
<evidence type="ECO:0000313" key="2">
    <source>
        <dbReference type="EMBL" id="KAH7321315.1"/>
    </source>
</evidence>
<evidence type="ECO:0000313" key="3">
    <source>
        <dbReference type="Proteomes" id="UP000813444"/>
    </source>
</evidence>
<comment type="caution">
    <text evidence="2">The sequence shown here is derived from an EMBL/GenBank/DDBJ whole genome shotgun (WGS) entry which is preliminary data.</text>
</comment>
<keyword evidence="3" id="KW-1185">Reference proteome</keyword>
<keyword evidence="1" id="KW-1133">Transmembrane helix</keyword>
<dbReference type="AlphaFoldDB" id="A0A8K0STH1"/>
<name>A0A8K0STH1_9HYPO</name>
<dbReference type="Proteomes" id="UP000813444">
    <property type="component" value="Unassembled WGS sequence"/>
</dbReference>
<organism evidence="2 3">
    <name type="scientific">Stachybotrys elegans</name>
    <dbReference type="NCBI Taxonomy" id="80388"/>
    <lineage>
        <taxon>Eukaryota</taxon>
        <taxon>Fungi</taxon>
        <taxon>Dikarya</taxon>
        <taxon>Ascomycota</taxon>
        <taxon>Pezizomycotina</taxon>
        <taxon>Sordariomycetes</taxon>
        <taxon>Hypocreomycetidae</taxon>
        <taxon>Hypocreales</taxon>
        <taxon>Stachybotryaceae</taxon>
        <taxon>Stachybotrys</taxon>
    </lineage>
</organism>
<protein>
    <submittedName>
        <fullName evidence="2">Uncharacterized protein</fullName>
    </submittedName>
</protein>
<accession>A0A8K0STH1</accession>
<sequence length="178" mass="19427">MVIADTLPSAITLSIAICMYGGWAYILPLFHLSLSQLIYLPAVGSILDARGSDLPPALDLRCRRTGYRMKHSVPSAGSSAETIGRCQACRPPGFLWASETWIISRPVAHPPRHPSRSDPVCVSLSQPVPWQMAKRPYSLVPSPSPSTIQTRFADHGFAIPKRKCPFGPVLCVARLPAR</sequence>
<gene>
    <name evidence="2" type="ORF">B0I35DRAFT_429040</name>
</gene>